<dbReference type="PANTHER" id="PTHR45900:SF1">
    <property type="entry name" value="MITOCHONDRIAL DNA REPAIR PROTEIN RECA HOMOLOG-RELATED"/>
    <property type="match status" value="1"/>
</dbReference>
<keyword evidence="9 11" id="KW-0227">DNA damage</keyword>
<dbReference type="Pfam" id="PF00154">
    <property type="entry name" value="RecA_N"/>
    <property type="match status" value="1"/>
</dbReference>
<protein>
    <recommendedName>
        <fullName evidence="2 9">Protein RecA</fullName>
    </recommendedName>
    <alternativeName>
        <fullName evidence="8 9">Recombinase A</fullName>
    </alternativeName>
</protein>
<dbReference type="InterPro" id="IPR003593">
    <property type="entry name" value="AAA+_ATPase"/>
</dbReference>
<keyword evidence="15" id="KW-1185">Reference proteome</keyword>
<dbReference type="InterPro" id="IPR020588">
    <property type="entry name" value="RecA_ATP-bd"/>
</dbReference>
<dbReference type="GO" id="GO:0005829">
    <property type="term" value="C:cytosol"/>
    <property type="evidence" value="ECO:0007669"/>
    <property type="project" value="TreeGrafter"/>
</dbReference>
<dbReference type="PRINTS" id="PR00142">
    <property type="entry name" value="RECA"/>
</dbReference>
<dbReference type="RefSeq" id="WP_091281982.1">
    <property type="nucleotide sequence ID" value="NZ_JABAPH010000037.1"/>
</dbReference>
<keyword evidence="5 9" id="KW-0238">DNA-binding</keyword>
<dbReference type="PROSITE" id="PS50163">
    <property type="entry name" value="RECA_3"/>
    <property type="match status" value="1"/>
</dbReference>
<dbReference type="EMBL" id="LT629804">
    <property type="protein sequence ID" value="SDU81808.1"/>
    <property type="molecule type" value="Genomic_DNA"/>
</dbReference>
<dbReference type="GO" id="GO:0009432">
    <property type="term" value="P:SOS response"/>
    <property type="evidence" value="ECO:0007669"/>
    <property type="project" value="UniProtKB-UniRule"/>
</dbReference>
<keyword evidence="4 9" id="KW-0067">ATP-binding</keyword>
<dbReference type="InterPro" id="IPR049261">
    <property type="entry name" value="RecA-like_C"/>
</dbReference>
<evidence type="ECO:0000256" key="3">
    <source>
        <dbReference type="ARBA" id="ARBA00022741"/>
    </source>
</evidence>
<dbReference type="InterPro" id="IPR027417">
    <property type="entry name" value="P-loop_NTPase"/>
</dbReference>
<organism evidence="14 15">
    <name type="scientific">Arcanobacterium phocae</name>
    <dbReference type="NCBI Taxonomy" id="131112"/>
    <lineage>
        <taxon>Bacteria</taxon>
        <taxon>Bacillati</taxon>
        <taxon>Actinomycetota</taxon>
        <taxon>Actinomycetes</taxon>
        <taxon>Actinomycetales</taxon>
        <taxon>Actinomycetaceae</taxon>
        <taxon>Arcanobacterium</taxon>
    </lineage>
</organism>
<dbReference type="GeneID" id="65345330"/>
<dbReference type="PROSITE" id="PS50162">
    <property type="entry name" value="RECA_2"/>
    <property type="match status" value="1"/>
</dbReference>
<dbReference type="GO" id="GO:0006281">
    <property type="term" value="P:DNA repair"/>
    <property type="evidence" value="ECO:0007669"/>
    <property type="project" value="UniProtKB-UniRule"/>
</dbReference>
<keyword evidence="3 9" id="KW-0547">Nucleotide-binding</keyword>
<dbReference type="AlphaFoldDB" id="A0A1H2LMD0"/>
<evidence type="ECO:0000256" key="1">
    <source>
        <dbReference type="ARBA" id="ARBA00009391"/>
    </source>
</evidence>
<feature type="binding site" evidence="9">
    <location>
        <begin position="69"/>
        <end position="76"/>
    </location>
    <ligand>
        <name>ATP</name>
        <dbReference type="ChEBI" id="CHEBI:30616"/>
    </ligand>
</feature>
<evidence type="ECO:0000256" key="10">
    <source>
        <dbReference type="RuleBase" id="RU000526"/>
    </source>
</evidence>
<keyword evidence="9" id="KW-0963">Cytoplasm</keyword>
<evidence type="ECO:0000256" key="8">
    <source>
        <dbReference type="ARBA" id="ARBA00033319"/>
    </source>
</evidence>
<dbReference type="PROSITE" id="PS00321">
    <property type="entry name" value="RECA_1"/>
    <property type="match status" value="1"/>
</dbReference>
<dbReference type="GO" id="GO:0140664">
    <property type="term" value="F:ATP-dependent DNA damage sensor activity"/>
    <property type="evidence" value="ECO:0007669"/>
    <property type="project" value="InterPro"/>
</dbReference>
<keyword evidence="7 9" id="KW-0742">SOS response</keyword>
<feature type="domain" description="RecA family profile 2" evidence="13">
    <location>
        <begin position="203"/>
        <end position="276"/>
    </location>
</feature>
<comment type="subcellular location">
    <subcellularLocation>
        <location evidence="9">Cytoplasm</location>
    </subcellularLocation>
</comment>
<dbReference type="InterPro" id="IPR023400">
    <property type="entry name" value="RecA_C_sf"/>
</dbReference>
<evidence type="ECO:0000313" key="15">
    <source>
        <dbReference type="Proteomes" id="UP000214355"/>
    </source>
</evidence>
<dbReference type="CDD" id="cd00983">
    <property type="entry name" value="RecA"/>
    <property type="match status" value="1"/>
</dbReference>
<sequence length="348" mass="37191">MAAKDKNARTKALETALGQIDRQFGKGSAMRLGDAPPQRVAVIPTGSLALDVALGIGGLPRGRVVEIYGPESSGKTTVALHAVANAQKLGGIAAFVDAEHALDPEYARKLGVDTDALIVSQPDTGEQALEIADMLIRSGALDIIVIDSVAALVPKAEIEGEMGDSHVGLQARLMSQALRKLTGALSAAGTTAIFINQLREKIGVFYGNPETTTGGKALKFYASVRLDVRRIETLKEGSNPIGNRTRVKVVKNKMAPPFKQAEFDILYGKGISTESGIIDLAVDMGIVRRSGSWYTYEGDQLGQGKEKARQFLQDNPEISEEIERKVLASIGINKDGTPIEELEEAQEL</sequence>
<dbReference type="Gene3D" id="3.40.50.300">
    <property type="entry name" value="P-loop containing nucleotide triphosphate hydrolases"/>
    <property type="match status" value="1"/>
</dbReference>
<dbReference type="Proteomes" id="UP000214355">
    <property type="component" value="Chromosome I"/>
</dbReference>
<dbReference type="NCBIfam" id="TIGR02012">
    <property type="entry name" value="tigrfam_recA"/>
    <property type="match status" value="1"/>
</dbReference>
<reference evidence="15" key="1">
    <citation type="submission" date="2016-10" db="EMBL/GenBank/DDBJ databases">
        <authorList>
            <person name="Varghese N."/>
            <person name="Submissions S."/>
        </authorList>
    </citation>
    <scope>NUCLEOTIDE SEQUENCE [LARGE SCALE GENOMIC DNA]</scope>
    <source>
        <strain evidence="15">DSM 10002</strain>
    </source>
</reference>
<evidence type="ECO:0000259" key="12">
    <source>
        <dbReference type="PROSITE" id="PS50162"/>
    </source>
</evidence>
<dbReference type="SMART" id="SM00382">
    <property type="entry name" value="AAA"/>
    <property type="match status" value="1"/>
</dbReference>
<dbReference type="OrthoDB" id="9776733at2"/>
<proteinExistence type="inferred from homology"/>
<evidence type="ECO:0000256" key="7">
    <source>
        <dbReference type="ARBA" id="ARBA00023236"/>
    </source>
</evidence>
<evidence type="ECO:0000256" key="2">
    <source>
        <dbReference type="ARBA" id="ARBA00015553"/>
    </source>
</evidence>
<dbReference type="InterPro" id="IPR049428">
    <property type="entry name" value="RecA-like_N"/>
</dbReference>
<dbReference type="InterPro" id="IPR020587">
    <property type="entry name" value="RecA_monomer-monomer_interface"/>
</dbReference>
<name>A0A1H2LMD0_9ACTO</name>
<evidence type="ECO:0000256" key="6">
    <source>
        <dbReference type="ARBA" id="ARBA00023172"/>
    </source>
</evidence>
<keyword evidence="6 9" id="KW-0233">DNA recombination</keyword>
<dbReference type="PANTHER" id="PTHR45900">
    <property type="entry name" value="RECA"/>
    <property type="match status" value="1"/>
</dbReference>
<dbReference type="GO" id="GO:0006310">
    <property type="term" value="P:DNA recombination"/>
    <property type="evidence" value="ECO:0007669"/>
    <property type="project" value="UniProtKB-UniRule"/>
</dbReference>
<dbReference type="GO" id="GO:0005524">
    <property type="term" value="F:ATP binding"/>
    <property type="evidence" value="ECO:0007669"/>
    <property type="project" value="UniProtKB-UniRule"/>
</dbReference>
<evidence type="ECO:0000256" key="11">
    <source>
        <dbReference type="RuleBase" id="RU004527"/>
    </source>
</evidence>
<dbReference type="GO" id="GO:0003684">
    <property type="term" value="F:damaged DNA binding"/>
    <property type="evidence" value="ECO:0007669"/>
    <property type="project" value="UniProtKB-UniRule"/>
</dbReference>
<dbReference type="STRING" id="131112.SAMN04489737_1604"/>
<evidence type="ECO:0000313" key="14">
    <source>
        <dbReference type="EMBL" id="SDU81808.1"/>
    </source>
</evidence>
<dbReference type="SUPFAM" id="SSF54752">
    <property type="entry name" value="RecA protein, C-terminal domain"/>
    <property type="match status" value="1"/>
</dbReference>
<dbReference type="SUPFAM" id="SSF52540">
    <property type="entry name" value="P-loop containing nucleoside triphosphate hydrolases"/>
    <property type="match status" value="1"/>
</dbReference>
<evidence type="ECO:0000256" key="4">
    <source>
        <dbReference type="ARBA" id="ARBA00022840"/>
    </source>
</evidence>
<evidence type="ECO:0000256" key="9">
    <source>
        <dbReference type="HAMAP-Rule" id="MF_00268"/>
    </source>
</evidence>
<dbReference type="GO" id="GO:0003697">
    <property type="term" value="F:single-stranded DNA binding"/>
    <property type="evidence" value="ECO:0007669"/>
    <property type="project" value="UniProtKB-UniRule"/>
</dbReference>
<evidence type="ECO:0000256" key="5">
    <source>
        <dbReference type="ARBA" id="ARBA00023125"/>
    </source>
</evidence>
<comment type="function">
    <text evidence="9">Can catalyze the hydrolysis of ATP in the presence of single-stranded DNA, the ATP-dependent uptake of single-stranded DNA by duplex DNA, and the ATP-dependent hybridization of homologous single-stranded DNAs. It interacts with LexA causing its activation and leading to its autocatalytic cleavage.</text>
</comment>
<dbReference type="FunFam" id="3.40.50.300:FF:000087">
    <property type="entry name" value="Recombinase RecA"/>
    <property type="match status" value="1"/>
</dbReference>
<keyword evidence="9 10" id="KW-0234">DNA repair</keyword>
<gene>
    <name evidence="9" type="primary">recA</name>
    <name evidence="14" type="ORF">SAMN04489737_1604</name>
</gene>
<evidence type="ECO:0000259" key="13">
    <source>
        <dbReference type="PROSITE" id="PS50163"/>
    </source>
</evidence>
<feature type="domain" description="RecA family profile 1" evidence="12">
    <location>
        <begin position="39"/>
        <end position="198"/>
    </location>
</feature>
<dbReference type="HAMAP" id="MF_00268">
    <property type="entry name" value="RecA"/>
    <property type="match status" value="1"/>
</dbReference>
<dbReference type="Pfam" id="PF21096">
    <property type="entry name" value="RecA_C"/>
    <property type="match status" value="1"/>
</dbReference>
<dbReference type="InterPro" id="IPR020584">
    <property type="entry name" value="DNA_recomb/repair_RecA_CS"/>
</dbReference>
<dbReference type="InterPro" id="IPR013765">
    <property type="entry name" value="DNA_recomb/repair_RecA"/>
</dbReference>
<accession>A0A1H2LMD0</accession>
<comment type="similarity">
    <text evidence="1 9 11">Belongs to the RecA family.</text>
</comment>